<evidence type="ECO:0000256" key="1">
    <source>
        <dbReference type="SAM" id="MobiDB-lite"/>
    </source>
</evidence>
<name>A0A804Q8T9_MAIZE</name>
<dbReference type="Pfam" id="PF07800">
    <property type="entry name" value="DUF1644"/>
    <property type="match status" value="1"/>
</dbReference>
<keyword evidence="3" id="KW-1185">Reference proteome</keyword>
<dbReference type="GO" id="GO:0003700">
    <property type="term" value="F:DNA-binding transcription factor activity"/>
    <property type="evidence" value="ECO:0000318"/>
    <property type="project" value="GO_Central"/>
</dbReference>
<reference evidence="2" key="2">
    <citation type="submission" date="2019-07" db="EMBL/GenBank/DDBJ databases">
        <authorList>
            <person name="Seetharam A."/>
            <person name="Woodhouse M."/>
            <person name="Cannon E."/>
        </authorList>
    </citation>
    <scope>NUCLEOTIDE SEQUENCE [LARGE SCALE GENOMIC DNA]</scope>
    <source>
        <strain evidence="2">cv. B73</strain>
    </source>
</reference>
<proteinExistence type="predicted"/>
<feature type="region of interest" description="Disordered" evidence="1">
    <location>
        <begin position="330"/>
        <end position="423"/>
    </location>
</feature>
<dbReference type="RefSeq" id="XP_008650992.1">
    <property type="nucleotide sequence ID" value="XM_008652770.4"/>
</dbReference>
<gene>
    <name evidence="2" type="primary">LOC100217028</name>
</gene>
<dbReference type="Proteomes" id="UP000007305">
    <property type="component" value="Chromosome 7"/>
</dbReference>
<dbReference type="PANTHER" id="PTHR31197">
    <property type="entry name" value="OS01G0612600 PROTEIN"/>
    <property type="match status" value="1"/>
</dbReference>
<reference evidence="2" key="3">
    <citation type="submission" date="2021-05" db="UniProtKB">
        <authorList>
            <consortium name="EnsemblPlants"/>
        </authorList>
    </citation>
    <scope>IDENTIFICATION</scope>
    <source>
        <strain evidence="2">cv. B73</strain>
    </source>
</reference>
<dbReference type="Gramene" id="Zm00001eb305950_T005">
    <property type="protein sequence ID" value="Zm00001eb305950_P005"/>
    <property type="gene ID" value="Zm00001eb305950"/>
</dbReference>
<evidence type="ECO:0000313" key="3">
    <source>
        <dbReference type="Proteomes" id="UP000007305"/>
    </source>
</evidence>
<feature type="compositionally biased region" description="Basic residues" evidence="1">
    <location>
        <begin position="411"/>
        <end position="423"/>
    </location>
</feature>
<reference evidence="3" key="1">
    <citation type="submission" date="2015-12" db="EMBL/GenBank/DDBJ databases">
        <title>Update maize B73 reference genome by single molecule sequencing technologies.</title>
        <authorList>
            <consortium name="Maize Genome Sequencing Project"/>
            <person name="Ware D."/>
        </authorList>
    </citation>
    <scope>NUCLEOTIDE SEQUENCE [LARGE SCALE GENOMIC DNA]</scope>
    <source>
        <strain evidence="3">cv. B73</strain>
    </source>
</reference>
<protein>
    <submittedName>
        <fullName evidence="2">Uncharacterized protein</fullName>
    </submittedName>
</protein>
<feature type="region of interest" description="Disordered" evidence="1">
    <location>
        <begin position="275"/>
        <end position="308"/>
    </location>
</feature>
<feature type="compositionally biased region" description="Basic residues" evidence="1">
    <location>
        <begin position="372"/>
        <end position="384"/>
    </location>
</feature>
<feature type="compositionally biased region" description="Polar residues" evidence="1">
    <location>
        <begin position="396"/>
        <end position="408"/>
    </location>
</feature>
<dbReference type="EnsemblPlants" id="Zm00001eb305950_T004">
    <property type="protein sequence ID" value="Zm00001eb305950_P004"/>
    <property type="gene ID" value="Zm00001eb305950"/>
</dbReference>
<evidence type="ECO:0000313" key="2">
    <source>
        <dbReference type="EnsemblPlants" id="Zm00001eb305950_P005"/>
    </source>
</evidence>
<dbReference type="GO" id="GO:0005634">
    <property type="term" value="C:nucleus"/>
    <property type="evidence" value="ECO:0000318"/>
    <property type="project" value="GO_Central"/>
</dbReference>
<dbReference type="GeneID" id="100217028"/>
<sequence length="423" mass="48187">MTSKKSNRSTVTPHTALHMEWDRISCPICMEQPHNAVLLICSSYKNGCRCYICNTSHRHSNCLDRFRKMNGDSKVRASHSTYSVLSNSNIRTVQPRAHYNMISRRSRSPRLGRHVDNEGSYHTDVNSGPNPDDISRSEFDFANHQEFENSTLTVEGGIVSGECHDAMQSSAEVKCPLCRGSVSGWIPAGDVRQYLDNKLRTCSHESCKFTGTYEQLREHARTAHVLTEPAHVDLSRKRAWDRLEREQEVGDVISAIRSQVPGAIIVGDYVIETRDDMSPDIDSGDDESSEWWSDQVESPDARLDPPRVWPHEALGSPSIWSDERRNLARIPQNNRVPPRFSLGSRRPLHSGWQGGRRSSTRNRLQRGFSNHHSGHRSNYRGHRHLLLDRSYVGTRDSGSGRSLNSSVVPSRRQRLRYTHRSHY</sequence>
<dbReference type="EnsemblPlants" id="Zm00001eb305950_T005">
    <property type="protein sequence ID" value="Zm00001eb305950_P005"/>
    <property type="gene ID" value="Zm00001eb305950"/>
</dbReference>
<dbReference type="InterPro" id="IPR012866">
    <property type="entry name" value="DUF1644"/>
</dbReference>
<dbReference type="OrthoDB" id="639573at2759"/>
<dbReference type="PANTHER" id="PTHR31197:SF7">
    <property type="entry name" value="OS07G0419800 PROTEIN"/>
    <property type="match status" value="1"/>
</dbReference>
<dbReference type="AlphaFoldDB" id="A0A804Q8T9"/>
<feature type="compositionally biased region" description="Acidic residues" evidence="1">
    <location>
        <begin position="278"/>
        <end position="289"/>
    </location>
</feature>
<accession>A0A804Q8T9</accession>
<dbReference type="Gramene" id="Zm00001eb305950_T004">
    <property type="protein sequence ID" value="Zm00001eb305950_P004"/>
    <property type="gene ID" value="Zm00001eb305950"/>
</dbReference>
<dbReference type="FunCoup" id="A0A804Q8T9">
    <property type="interactions" value="1014"/>
</dbReference>
<organism evidence="2 3">
    <name type="scientific">Zea mays</name>
    <name type="common">Maize</name>
    <dbReference type="NCBI Taxonomy" id="4577"/>
    <lineage>
        <taxon>Eukaryota</taxon>
        <taxon>Viridiplantae</taxon>
        <taxon>Streptophyta</taxon>
        <taxon>Embryophyta</taxon>
        <taxon>Tracheophyta</taxon>
        <taxon>Spermatophyta</taxon>
        <taxon>Magnoliopsida</taxon>
        <taxon>Liliopsida</taxon>
        <taxon>Poales</taxon>
        <taxon>Poaceae</taxon>
        <taxon>PACMAD clade</taxon>
        <taxon>Panicoideae</taxon>
        <taxon>Andropogonodae</taxon>
        <taxon>Andropogoneae</taxon>
        <taxon>Tripsacinae</taxon>
        <taxon>Zea</taxon>
    </lineage>
</organism>